<evidence type="ECO:0000313" key="5">
    <source>
        <dbReference type="EMBL" id="CAJ1952939.1"/>
    </source>
</evidence>
<feature type="compositionally biased region" description="Low complexity" evidence="2">
    <location>
        <begin position="501"/>
        <end position="514"/>
    </location>
</feature>
<dbReference type="InterPro" id="IPR036514">
    <property type="entry name" value="SGNH_hydro_sf"/>
</dbReference>
<gene>
    <name evidence="5" type="ORF">CYCCA115_LOCUS13792</name>
</gene>
<keyword evidence="1" id="KW-0378">Hydrolase</keyword>
<feature type="domain" description="Sialate O-acetylesterase" evidence="4">
    <location>
        <begin position="94"/>
        <end position="332"/>
    </location>
</feature>
<proteinExistence type="predicted"/>
<accession>A0AAD2JI11</accession>
<feature type="signal peptide" evidence="3">
    <location>
        <begin position="1"/>
        <end position="21"/>
    </location>
</feature>
<dbReference type="InterPro" id="IPR005181">
    <property type="entry name" value="SASA"/>
</dbReference>
<keyword evidence="3" id="KW-0732">Signal</keyword>
<dbReference type="Proteomes" id="UP001295423">
    <property type="component" value="Unassembled WGS sequence"/>
</dbReference>
<comment type="caution">
    <text evidence="5">The sequence shown here is derived from an EMBL/GenBank/DDBJ whole genome shotgun (WGS) entry which is preliminary data.</text>
</comment>
<protein>
    <recommendedName>
        <fullName evidence="4">Sialate O-acetylesterase domain-containing protein</fullName>
    </recommendedName>
</protein>
<organism evidence="5 6">
    <name type="scientific">Cylindrotheca closterium</name>
    <dbReference type="NCBI Taxonomy" id="2856"/>
    <lineage>
        <taxon>Eukaryota</taxon>
        <taxon>Sar</taxon>
        <taxon>Stramenopiles</taxon>
        <taxon>Ochrophyta</taxon>
        <taxon>Bacillariophyta</taxon>
        <taxon>Bacillariophyceae</taxon>
        <taxon>Bacillariophycidae</taxon>
        <taxon>Bacillariales</taxon>
        <taxon>Bacillariaceae</taxon>
        <taxon>Cylindrotheca</taxon>
    </lineage>
</organism>
<evidence type="ECO:0000256" key="1">
    <source>
        <dbReference type="ARBA" id="ARBA00022801"/>
    </source>
</evidence>
<evidence type="ECO:0000256" key="2">
    <source>
        <dbReference type="SAM" id="MobiDB-lite"/>
    </source>
</evidence>
<feature type="chain" id="PRO_5041951447" description="Sialate O-acetylesterase domain-containing protein" evidence="3">
    <location>
        <begin position="22"/>
        <end position="571"/>
    </location>
</feature>
<sequence>MMSRTFRILAAFTCLFQPSLAQGNECVDDDTQIALMGAQQGRNDMTACIDVMEGCNIQNHLGDSLREICCKTCSDYDPNKPAVATQLPSPGETVQVYLLAGQSECTGQAGVGELTADPQRYPELQGEISGVWFAGYASPAAVDRFFIAPMKAGRDRTLFGPEISFGERMHAVTGRPTMVMKYCSGGTNTHSHWNPFNRRNMWDTSADDGTAQWMATNGGLDFATKKTQFKNMVYTIRRTQEALLNAGILFNWAGIVWVQGQADLKGGDPVWKLFGEGTARVWDGFRREVGRDVPIIDTGSNTHNQLQSGKEYATQLVKGCKAKNVEFALASNDDTASDCVVSASTPCFDSPNLHLNAGPLLFYGYDPLFPAGERKCEDRSTCKEFEWYRKYPTNIHSGYEGMILKGRMLANAFVSEFTDYTLPSSYLHSDPAALYPWKPCATGTLPSEGNYCWIDYRDESMMIKPSSELCSYSQNIVIDDSNGPYGDQNNGITDDSGKGDGSTNNGNNDNIFDQDFIEDDDFDDDFDDDLDDDFYYGIGGMEDTSAGNGRGRGLLVVLGTVMFFLLQPFTL</sequence>
<evidence type="ECO:0000259" key="4">
    <source>
        <dbReference type="Pfam" id="PF03629"/>
    </source>
</evidence>
<reference evidence="5" key="1">
    <citation type="submission" date="2023-08" db="EMBL/GenBank/DDBJ databases">
        <authorList>
            <person name="Audoor S."/>
            <person name="Bilcke G."/>
        </authorList>
    </citation>
    <scope>NUCLEOTIDE SEQUENCE</scope>
</reference>
<name>A0AAD2JI11_9STRA</name>
<evidence type="ECO:0000313" key="6">
    <source>
        <dbReference type="Proteomes" id="UP001295423"/>
    </source>
</evidence>
<dbReference type="SUPFAM" id="SSF52266">
    <property type="entry name" value="SGNH hydrolase"/>
    <property type="match status" value="1"/>
</dbReference>
<dbReference type="Gene3D" id="3.40.50.1110">
    <property type="entry name" value="SGNH hydrolase"/>
    <property type="match status" value="1"/>
</dbReference>
<dbReference type="EMBL" id="CAKOGP040001814">
    <property type="protein sequence ID" value="CAJ1952939.1"/>
    <property type="molecule type" value="Genomic_DNA"/>
</dbReference>
<dbReference type="GO" id="GO:0016787">
    <property type="term" value="F:hydrolase activity"/>
    <property type="evidence" value="ECO:0007669"/>
    <property type="project" value="UniProtKB-KW"/>
</dbReference>
<feature type="region of interest" description="Disordered" evidence="2">
    <location>
        <begin position="483"/>
        <end position="514"/>
    </location>
</feature>
<evidence type="ECO:0000256" key="3">
    <source>
        <dbReference type="SAM" id="SignalP"/>
    </source>
</evidence>
<keyword evidence="6" id="KW-1185">Reference proteome</keyword>
<dbReference type="Pfam" id="PF03629">
    <property type="entry name" value="SASA"/>
    <property type="match status" value="1"/>
</dbReference>
<dbReference type="AlphaFoldDB" id="A0AAD2JI11"/>